<evidence type="ECO:0000256" key="9">
    <source>
        <dbReference type="ARBA" id="ARBA00022840"/>
    </source>
</evidence>
<keyword evidence="4 13" id="KW-0963">Cytoplasm</keyword>
<evidence type="ECO:0000256" key="1">
    <source>
        <dbReference type="ARBA" id="ARBA00004496"/>
    </source>
</evidence>
<gene>
    <name evidence="13" type="primary">cysS</name>
    <name evidence="15" type="ORF">J0895_22620</name>
</gene>
<dbReference type="Pfam" id="PF09190">
    <property type="entry name" value="DALR_2"/>
    <property type="match status" value="1"/>
</dbReference>
<dbReference type="SUPFAM" id="SSF52374">
    <property type="entry name" value="Nucleotidylyl transferase"/>
    <property type="match status" value="1"/>
</dbReference>
<evidence type="ECO:0000256" key="2">
    <source>
        <dbReference type="ARBA" id="ARBA00005594"/>
    </source>
</evidence>
<keyword evidence="16" id="KW-1185">Reference proteome</keyword>
<evidence type="ECO:0000256" key="6">
    <source>
        <dbReference type="ARBA" id="ARBA00022723"/>
    </source>
</evidence>
<evidence type="ECO:0000256" key="13">
    <source>
        <dbReference type="HAMAP-Rule" id="MF_00041"/>
    </source>
</evidence>
<dbReference type="InterPro" id="IPR015273">
    <property type="entry name" value="Cys-tRNA-synt_Ia_DALR"/>
</dbReference>
<feature type="binding site" evidence="13">
    <location>
        <position position="275"/>
    </location>
    <ligand>
        <name>ATP</name>
        <dbReference type="ChEBI" id="CHEBI:30616"/>
    </ligand>
</feature>
<protein>
    <recommendedName>
        <fullName evidence="13">Cysteine--tRNA ligase</fullName>
        <ecNumber evidence="13">6.1.1.16</ecNumber>
    </recommendedName>
    <alternativeName>
        <fullName evidence="13">Cysteinyl-tRNA synthetase</fullName>
        <shortName evidence="13">CysRS</shortName>
    </alternativeName>
</protein>
<name>A0ABS3FXM8_9CYAN</name>
<dbReference type="PANTHER" id="PTHR10890">
    <property type="entry name" value="CYSTEINYL-TRNA SYNTHETASE"/>
    <property type="match status" value="1"/>
</dbReference>
<dbReference type="EC" id="6.1.1.16" evidence="13"/>
<sequence>MTLTLYNTLTRRQEPFEPTEPGQVRMYCCGVTVYDYCHLGHARSYIIWDILRRYLQWRGYAVRYVQNFTDIDDKILNRARQEGTSMEAVADRYTQAYFEDMARLNVLEADAYPRATHTLDGIKRLIAQLEQKGFAYPAGGDVYYKVREFADYGKLSGRQLAEMQAGASGRVEAEDPEELKKQDPFDFALWKAAKPGEPSWESPWGAGRPGWHIECSAMVREELGETIDIHVGGADLIFPHHENEIAQSEAVTGQALAKYWLHNGMVAVNGEKMSKSLGNFTTIRQLLDQGGVDPMALRLFVLQANYRKPLDFTDEAIASAENGWTTLKDGLRFGYEYGSKLGWDLGAIAPESDAIVERFQMAMDDDLNTPSALAVLFELAKELRRQGNIWVHEGKPDMDPEELQKQWVTLRELGKVLGLEVNPVVENAAPEPGGLSDEQIESLIQDRLAARQGKNFAEADRIRNQLQELGISLIDKPGGVTQWRNLTPPPLS</sequence>
<dbReference type="CDD" id="cd00672">
    <property type="entry name" value="CysRS_core"/>
    <property type="match status" value="1"/>
</dbReference>
<comment type="subunit">
    <text evidence="3 13">Monomer.</text>
</comment>
<dbReference type="EMBL" id="JAFLQW010000591">
    <property type="protein sequence ID" value="MBO0351823.1"/>
    <property type="molecule type" value="Genomic_DNA"/>
</dbReference>
<comment type="cofactor">
    <cofactor evidence="13">
        <name>Zn(2+)</name>
        <dbReference type="ChEBI" id="CHEBI:29105"/>
    </cofactor>
    <text evidence="13">Binds 1 zinc ion per subunit.</text>
</comment>
<keyword evidence="11 13" id="KW-0030">Aminoacyl-tRNA synthetase</keyword>
<evidence type="ECO:0000256" key="12">
    <source>
        <dbReference type="ARBA" id="ARBA00047398"/>
    </source>
</evidence>
<keyword evidence="9 13" id="KW-0067">ATP-binding</keyword>
<dbReference type="HAMAP" id="MF_00041">
    <property type="entry name" value="Cys_tRNA_synth"/>
    <property type="match status" value="1"/>
</dbReference>
<evidence type="ECO:0000313" key="15">
    <source>
        <dbReference type="EMBL" id="MBO0351823.1"/>
    </source>
</evidence>
<organism evidence="15 16">
    <name type="scientific">Phormidium pseudopriestleyi FRX01</name>
    <dbReference type="NCBI Taxonomy" id="1759528"/>
    <lineage>
        <taxon>Bacteria</taxon>
        <taxon>Bacillati</taxon>
        <taxon>Cyanobacteriota</taxon>
        <taxon>Cyanophyceae</taxon>
        <taxon>Oscillatoriophycideae</taxon>
        <taxon>Oscillatoriales</taxon>
        <taxon>Oscillatoriaceae</taxon>
        <taxon>Phormidium</taxon>
    </lineage>
</organism>
<dbReference type="SUPFAM" id="SSF47323">
    <property type="entry name" value="Anticodon-binding domain of a subclass of class I aminoacyl-tRNA synthetases"/>
    <property type="match status" value="1"/>
</dbReference>
<evidence type="ECO:0000313" key="16">
    <source>
        <dbReference type="Proteomes" id="UP000664844"/>
    </source>
</evidence>
<accession>A0ABS3FXM8</accession>
<keyword evidence="10 13" id="KW-0648">Protein biosynthesis</keyword>
<feature type="binding site" evidence="13">
    <location>
        <position position="244"/>
    </location>
    <ligand>
        <name>Zn(2+)</name>
        <dbReference type="ChEBI" id="CHEBI:29105"/>
    </ligand>
</feature>
<comment type="subcellular location">
    <subcellularLocation>
        <location evidence="1 13">Cytoplasm</location>
    </subcellularLocation>
</comment>
<evidence type="ECO:0000256" key="7">
    <source>
        <dbReference type="ARBA" id="ARBA00022741"/>
    </source>
</evidence>
<feature type="short sequence motif" description="'HIGH' region" evidence="13">
    <location>
        <begin position="31"/>
        <end position="41"/>
    </location>
</feature>
<feature type="binding site" evidence="13">
    <location>
        <position position="215"/>
    </location>
    <ligand>
        <name>Zn(2+)</name>
        <dbReference type="ChEBI" id="CHEBI:29105"/>
    </ligand>
</feature>
<dbReference type="PANTHER" id="PTHR10890:SF3">
    <property type="entry name" value="CYSTEINE--TRNA LIGASE, CYTOPLASMIC"/>
    <property type="match status" value="1"/>
</dbReference>
<evidence type="ECO:0000256" key="4">
    <source>
        <dbReference type="ARBA" id="ARBA00022490"/>
    </source>
</evidence>
<feature type="binding site" evidence="13">
    <location>
        <position position="240"/>
    </location>
    <ligand>
        <name>Zn(2+)</name>
        <dbReference type="ChEBI" id="CHEBI:29105"/>
    </ligand>
</feature>
<comment type="catalytic activity">
    <reaction evidence="12 13">
        <text>tRNA(Cys) + L-cysteine + ATP = L-cysteinyl-tRNA(Cys) + AMP + diphosphate</text>
        <dbReference type="Rhea" id="RHEA:17773"/>
        <dbReference type="Rhea" id="RHEA-COMP:9661"/>
        <dbReference type="Rhea" id="RHEA-COMP:9679"/>
        <dbReference type="ChEBI" id="CHEBI:30616"/>
        <dbReference type="ChEBI" id="CHEBI:33019"/>
        <dbReference type="ChEBI" id="CHEBI:35235"/>
        <dbReference type="ChEBI" id="CHEBI:78442"/>
        <dbReference type="ChEBI" id="CHEBI:78517"/>
        <dbReference type="ChEBI" id="CHEBI:456215"/>
        <dbReference type="EC" id="6.1.1.16"/>
    </reaction>
</comment>
<dbReference type="Pfam" id="PF01406">
    <property type="entry name" value="tRNA-synt_1e"/>
    <property type="match status" value="1"/>
</dbReference>
<keyword evidence="7 13" id="KW-0547">Nucleotide-binding</keyword>
<dbReference type="Gene3D" id="1.20.120.1910">
    <property type="entry name" value="Cysteine-tRNA ligase, C-terminal anti-codon recognition domain"/>
    <property type="match status" value="1"/>
</dbReference>
<keyword evidence="5 13" id="KW-0436">Ligase</keyword>
<dbReference type="GO" id="GO:0004817">
    <property type="term" value="F:cysteine-tRNA ligase activity"/>
    <property type="evidence" value="ECO:0007669"/>
    <property type="project" value="UniProtKB-EC"/>
</dbReference>
<evidence type="ECO:0000256" key="10">
    <source>
        <dbReference type="ARBA" id="ARBA00022917"/>
    </source>
</evidence>
<dbReference type="InterPro" id="IPR015803">
    <property type="entry name" value="Cys-tRNA-ligase"/>
</dbReference>
<proteinExistence type="inferred from homology"/>
<comment type="similarity">
    <text evidence="2 13">Belongs to the class-I aminoacyl-tRNA synthetase family.</text>
</comment>
<dbReference type="PRINTS" id="PR00983">
    <property type="entry name" value="TRNASYNTHCYS"/>
</dbReference>
<dbReference type="InterPro" id="IPR009080">
    <property type="entry name" value="tRNAsynth_Ia_anticodon-bd"/>
</dbReference>
<feature type="domain" description="Cysteinyl-tRNA synthetase class Ia DALR" evidence="14">
    <location>
        <begin position="358"/>
        <end position="423"/>
    </location>
</feature>
<dbReference type="InterPro" id="IPR056411">
    <property type="entry name" value="CysS_C"/>
</dbReference>
<feature type="binding site" evidence="13">
    <location>
        <position position="29"/>
    </location>
    <ligand>
        <name>Zn(2+)</name>
        <dbReference type="ChEBI" id="CHEBI:29105"/>
    </ligand>
</feature>
<evidence type="ECO:0000256" key="5">
    <source>
        <dbReference type="ARBA" id="ARBA00022598"/>
    </source>
</evidence>
<dbReference type="RefSeq" id="WP_207090252.1">
    <property type="nucleotide sequence ID" value="NZ_JAFLQW010000591.1"/>
</dbReference>
<evidence type="ECO:0000256" key="8">
    <source>
        <dbReference type="ARBA" id="ARBA00022833"/>
    </source>
</evidence>
<dbReference type="SMART" id="SM00840">
    <property type="entry name" value="DALR_2"/>
    <property type="match status" value="1"/>
</dbReference>
<dbReference type="InterPro" id="IPR014729">
    <property type="entry name" value="Rossmann-like_a/b/a_fold"/>
</dbReference>
<feature type="short sequence motif" description="'KMSKS' region" evidence="13">
    <location>
        <begin position="272"/>
        <end position="276"/>
    </location>
</feature>
<evidence type="ECO:0000256" key="3">
    <source>
        <dbReference type="ARBA" id="ARBA00011245"/>
    </source>
</evidence>
<comment type="caution">
    <text evidence="15">The sequence shown here is derived from an EMBL/GenBank/DDBJ whole genome shotgun (WGS) entry which is preliminary data.</text>
</comment>
<evidence type="ECO:0000256" key="11">
    <source>
        <dbReference type="ARBA" id="ARBA00023146"/>
    </source>
</evidence>
<dbReference type="Gene3D" id="3.40.50.620">
    <property type="entry name" value="HUPs"/>
    <property type="match status" value="1"/>
</dbReference>
<evidence type="ECO:0000259" key="14">
    <source>
        <dbReference type="SMART" id="SM00840"/>
    </source>
</evidence>
<dbReference type="Pfam" id="PF23493">
    <property type="entry name" value="CysS_C"/>
    <property type="match status" value="1"/>
</dbReference>
<dbReference type="Proteomes" id="UP000664844">
    <property type="component" value="Unassembled WGS sequence"/>
</dbReference>
<keyword evidence="6 13" id="KW-0479">Metal-binding</keyword>
<keyword evidence="8 13" id="KW-0862">Zinc</keyword>
<dbReference type="NCBIfam" id="TIGR00435">
    <property type="entry name" value="cysS"/>
    <property type="match status" value="1"/>
</dbReference>
<dbReference type="InterPro" id="IPR032678">
    <property type="entry name" value="tRNA-synt_1_cat_dom"/>
</dbReference>
<reference evidence="15 16" key="1">
    <citation type="submission" date="2021-03" db="EMBL/GenBank/DDBJ databases">
        <title>Metabolic Capacity of the Antarctic Cyanobacterium Phormidium pseudopriestleyi that Sustains Oxygenic Photosynthesis in the Presence of Hydrogen Sulfide.</title>
        <authorList>
            <person name="Lumian J.E."/>
            <person name="Jungblut A.D."/>
            <person name="Dillon M.L."/>
            <person name="Hawes I."/>
            <person name="Doran P.T."/>
            <person name="Mackey T.J."/>
            <person name="Dick G.J."/>
            <person name="Grettenberger C.L."/>
            <person name="Sumner D.Y."/>
        </authorList>
    </citation>
    <scope>NUCLEOTIDE SEQUENCE [LARGE SCALE GENOMIC DNA]</scope>
    <source>
        <strain evidence="15 16">FRX01</strain>
    </source>
</reference>
<dbReference type="InterPro" id="IPR024909">
    <property type="entry name" value="Cys-tRNA/MSH_ligase"/>
</dbReference>